<evidence type="ECO:0000313" key="13">
    <source>
        <dbReference type="Proteomes" id="UP000240621"/>
    </source>
</evidence>
<keyword evidence="14" id="KW-1185">Reference proteome</keyword>
<feature type="compositionally biased region" description="Low complexity" evidence="9">
    <location>
        <begin position="127"/>
        <end position="136"/>
    </location>
</feature>
<keyword evidence="3 8" id="KW-1134">Transmembrane beta strand</keyword>
<dbReference type="PANTHER" id="PTHR30069:SF29">
    <property type="entry name" value="HEMOGLOBIN AND HEMOGLOBIN-HAPTOGLOBIN-BINDING PROTEIN 1-RELATED"/>
    <property type="match status" value="1"/>
</dbReference>
<evidence type="ECO:0000256" key="7">
    <source>
        <dbReference type="ARBA" id="ARBA00023237"/>
    </source>
</evidence>
<keyword evidence="7 8" id="KW-0998">Cell outer membrane</keyword>
<evidence type="ECO:0000256" key="3">
    <source>
        <dbReference type="ARBA" id="ARBA00022452"/>
    </source>
</evidence>
<evidence type="ECO:0000313" key="14">
    <source>
        <dbReference type="Proteomes" id="UP000396862"/>
    </source>
</evidence>
<evidence type="ECO:0000259" key="10">
    <source>
        <dbReference type="Pfam" id="PF07715"/>
    </source>
</evidence>
<gene>
    <name evidence="12" type="ORF">CLV93_10327</name>
    <name evidence="11" type="ORF">JCM18694_34060</name>
</gene>
<dbReference type="RefSeq" id="WP_211297770.1">
    <property type="nucleotide sequence ID" value="NZ_BLAU01000001.1"/>
</dbReference>
<accession>A0A2P8CF97</accession>
<dbReference type="Gene3D" id="2.40.170.20">
    <property type="entry name" value="TonB-dependent receptor, beta-barrel domain"/>
    <property type="match status" value="1"/>
</dbReference>
<evidence type="ECO:0000256" key="5">
    <source>
        <dbReference type="ARBA" id="ARBA00022729"/>
    </source>
</evidence>
<dbReference type="NCBIfam" id="TIGR04057">
    <property type="entry name" value="SusC_RagA_signa"/>
    <property type="match status" value="1"/>
</dbReference>
<dbReference type="Gene3D" id="2.60.40.1120">
    <property type="entry name" value="Carboxypeptidase-like, regulatory domain"/>
    <property type="match status" value="1"/>
</dbReference>
<evidence type="ECO:0000313" key="11">
    <source>
        <dbReference type="EMBL" id="GET23160.1"/>
    </source>
</evidence>
<evidence type="ECO:0000256" key="9">
    <source>
        <dbReference type="SAM" id="MobiDB-lite"/>
    </source>
</evidence>
<dbReference type="InterPro" id="IPR037066">
    <property type="entry name" value="Plug_dom_sf"/>
</dbReference>
<dbReference type="Pfam" id="PF13715">
    <property type="entry name" value="CarbopepD_reg_2"/>
    <property type="match status" value="1"/>
</dbReference>
<name>A0A2P8CF97_9BACT</name>
<dbReference type="InterPro" id="IPR023996">
    <property type="entry name" value="TonB-dep_OMP_SusC/RagA"/>
</dbReference>
<dbReference type="InterPro" id="IPR039426">
    <property type="entry name" value="TonB-dep_rcpt-like"/>
</dbReference>
<protein>
    <submittedName>
        <fullName evidence="11">SusC/RagA family TonB-linked outer membrane protein</fullName>
    </submittedName>
    <submittedName>
        <fullName evidence="12">TonB-linked SusC/RagA family outer membrane protein</fullName>
    </submittedName>
</protein>
<keyword evidence="5" id="KW-0732">Signal</keyword>
<evidence type="ECO:0000256" key="4">
    <source>
        <dbReference type="ARBA" id="ARBA00022692"/>
    </source>
</evidence>
<dbReference type="AlphaFoldDB" id="A0A2P8CF97"/>
<dbReference type="PROSITE" id="PS52016">
    <property type="entry name" value="TONB_DEPENDENT_REC_3"/>
    <property type="match status" value="1"/>
</dbReference>
<dbReference type="InterPro" id="IPR008969">
    <property type="entry name" value="CarboxyPept-like_regulatory"/>
</dbReference>
<dbReference type="InterPro" id="IPR012910">
    <property type="entry name" value="Plug_dom"/>
</dbReference>
<reference evidence="12 13" key="1">
    <citation type="submission" date="2018-03" db="EMBL/GenBank/DDBJ databases">
        <title>Genomic Encyclopedia of Archaeal and Bacterial Type Strains, Phase II (KMG-II): from individual species to whole genera.</title>
        <authorList>
            <person name="Goeker M."/>
        </authorList>
    </citation>
    <scope>NUCLEOTIDE SEQUENCE [LARGE SCALE GENOMIC DNA]</scope>
    <source>
        <strain evidence="12 13">DSM 27267</strain>
    </source>
</reference>
<dbReference type="Pfam" id="PF07715">
    <property type="entry name" value="Plug"/>
    <property type="match status" value="1"/>
</dbReference>
<feature type="domain" description="TonB-dependent receptor plug" evidence="10">
    <location>
        <begin position="228"/>
        <end position="333"/>
    </location>
</feature>
<keyword evidence="2 8" id="KW-0813">Transport</keyword>
<dbReference type="EMBL" id="PYGC01000003">
    <property type="protein sequence ID" value="PSK83612.1"/>
    <property type="molecule type" value="Genomic_DNA"/>
</dbReference>
<keyword evidence="6 8" id="KW-0472">Membrane</keyword>
<comment type="subcellular location">
    <subcellularLocation>
        <location evidence="1 8">Cell outer membrane</location>
        <topology evidence="1 8">Multi-pass membrane protein</topology>
    </subcellularLocation>
</comment>
<sequence length="1166" mass="129126">MKKNLKVEGLGVPCLKKLLRIMRLITFLIFVTTLQVSASVYSQETKLTLNLNDVSIEQVLKQIEAQSEFKFLVQDERLDVNRKVNINVRKESVQSILKQLFGERGVDYVITDKNLVILNPAVKEKQQSAPAQPQQKKSIKGKVTDTSGGPLPGVTVVIKGTTTGTITDSDGNYVLSNVPEGSVLEFSFVGMAPQSVTVGDKKEINVSMKESSVGLQEVVAVGYGTQKKETLTGSIATVKSNDVVKVPVTNVSNSLAGRAPGLVAVTGSGEPGYDGTTLRIRGSNTFNDNSVLVVVDGVPDRSLDRIDPNSIASITVLKDASAAIYGSRAANGVILVTTKRGKLGKPKLTFNADYGFNQPTKLPKMADAATYATLLNEVAYYNDNSLGMNSVYTSDQIQKFRDGSDPLHYPNTDWFKKVIKPMSAQSSNNVSLSGGSDAMRYFVSIGTKHQDGNYYNSATYYNQYDFRSNIDGQVTKDIKIGFDVAGRLEDKNFPIYSAYDIFRGLIQSYPTSVAVWPNGEPGPAIEGGRNSVVTSTDAAGYNRDKYYKLNTNLKLDINIPWVKGLSFSGNLSYDQGFDFTKTFSKPFNLYTWDGTSLDTNGDPVLNYKTYGGGYNNTPSLKEYFRSDYNKLAYGTLNYQTTIAEKHHLKLMVGSQISKGNTENFSAYRDLFLSTAIQELFAGGTTYQTTDGTGSTNSRLSYFGRFNYSFANKYLIELIGRYDGSYIFPKNNRFGFFPSVSLGWVVSQENFWKDHLGFINYFKLRGSVGQTGNDRVNAYQYLTSYLMGYQYGKTYDSGTTYNIPFVTYSGSALTEMKTLYESVLANKNITWEVANQANIGFDARFLNDRLSMEADYFYYKRSNILWPQSANVPTSAGLSLPSVNYGKVSNQGVDGSISYRSKTRNQFSYSVTFNAGYAKNKVIQWGETAGVPKWQQTTGHPMGSGLYYLTDGIYHNQAEINADNLKYEIGSTPQPGDVKFVDYNHDGVINADDQVRIYKNNIPPFTFGTNINLNYKGFDMSALLQGATGGVAYIFSEAGQFGNYLQSFADARWTPDNPTANGPRTFNRGNWYWATLPNTYWLHKTNYVRLKSLQIGYTLPTRMVKRVGLQKLRVYLSGYNLLTYAPDMTNFDPEMGANTSANGAASSITGYNYPLERVVSMGLTVGF</sequence>
<feature type="region of interest" description="Disordered" evidence="9">
    <location>
        <begin position="126"/>
        <end position="147"/>
    </location>
</feature>
<dbReference type="GO" id="GO:0009279">
    <property type="term" value="C:cell outer membrane"/>
    <property type="evidence" value="ECO:0007669"/>
    <property type="project" value="UniProtKB-SubCell"/>
</dbReference>
<comment type="similarity">
    <text evidence="8">Belongs to the TonB-dependent receptor family.</text>
</comment>
<dbReference type="PANTHER" id="PTHR30069">
    <property type="entry name" value="TONB-DEPENDENT OUTER MEMBRANE RECEPTOR"/>
    <property type="match status" value="1"/>
</dbReference>
<dbReference type="InterPro" id="IPR023997">
    <property type="entry name" value="TonB-dep_OMP_SusC/RagA_CS"/>
</dbReference>
<dbReference type="InterPro" id="IPR036942">
    <property type="entry name" value="Beta-barrel_TonB_sf"/>
</dbReference>
<evidence type="ECO:0000256" key="6">
    <source>
        <dbReference type="ARBA" id="ARBA00023136"/>
    </source>
</evidence>
<dbReference type="SUPFAM" id="SSF49464">
    <property type="entry name" value="Carboxypeptidase regulatory domain-like"/>
    <property type="match status" value="1"/>
</dbReference>
<evidence type="ECO:0000256" key="1">
    <source>
        <dbReference type="ARBA" id="ARBA00004571"/>
    </source>
</evidence>
<evidence type="ECO:0000313" key="12">
    <source>
        <dbReference type="EMBL" id="PSK83612.1"/>
    </source>
</evidence>
<evidence type="ECO:0000256" key="2">
    <source>
        <dbReference type="ARBA" id="ARBA00022448"/>
    </source>
</evidence>
<dbReference type="Proteomes" id="UP000396862">
    <property type="component" value="Unassembled WGS sequence"/>
</dbReference>
<dbReference type="NCBIfam" id="TIGR04056">
    <property type="entry name" value="OMP_RagA_SusC"/>
    <property type="match status" value="1"/>
</dbReference>
<evidence type="ECO:0000256" key="8">
    <source>
        <dbReference type="PROSITE-ProRule" id="PRU01360"/>
    </source>
</evidence>
<dbReference type="FunFam" id="2.170.130.10:FF:000003">
    <property type="entry name" value="SusC/RagA family TonB-linked outer membrane protein"/>
    <property type="match status" value="1"/>
</dbReference>
<comment type="caution">
    <text evidence="12">The sequence shown here is derived from an EMBL/GenBank/DDBJ whole genome shotgun (WGS) entry which is preliminary data.</text>
</comment>
<reference evidence="11 14" key="2">
    <citation type="submission" date="2019-10" db="EMBL/GenBank/DDBJ databases">
        <title>Prolixibacter strains distinguished by the presence of nitrate reductase genes were adept at nitrate-dependent anaerobic corrosion of metallic iron and carbon steel.</title>
        <authorList>
            <person name="Iino T."/>
            <person name="Shono N."/>
            <person name="Ito K."/>
            <person name="Nakamura R."/>
            <person name="Sueoka K."/>
            <person name="Harayama S."/>
            <person name="Ohkuma M."/>
        </authorList>
    </citation>
    <scope>NUCLEOTIDE SEQUENCE [LARGE SCALE GENOMIC DNA]</scope>
    <source>
        <strain evidence="11 14">MIC1-1</strain>
    </source>
</reference>
<dbReference type="GO" id="GO:0044718">
    <property type="term" value="P:siderophore transmembrane transport"/>
    <property type="evidence" value="ECO:0007669"/>
    <property type="project" value="TreeGrafter"/>
</dbReference>
<dbReference type="EMBL" id="BLAU01000001">
    <property type="protein sequence ID" value="GET23160.1"/>
    <property type="molecule type" value="Genomic_DNA"/>
</dbReference>
<keyword evidence="4 8" id="KW-0812">Transmembrane</keyword>
<dbReference type="Gene3D" id="2.170.130.10">
    <property type="entry name" value="TonB-dependent receptor, plug domain"/>
    <property type="match status" value="1"/>
</dbReference>
<dbReference type="FunFam" id="2.60.40.1120:FF:000003">
    <property type="entry name" value="Outer membrane protein Omp121"/>
    <property type="match status" value="1"/>
</dbReference>
<organism evidence="12 13">
    <name type="scientific">Prolixibacter denitrificans</name>
    <dbReference type="NCBI Taxonomy" id="1541063"/>
    <lineage>
        <taxon>Bacteria</taxon>
        <taxon>Pseudomonadati</taxon>
        <taxon>Bacteroidota</taxon>
        <taxon>Bacteroidia</taxon>
        <taxon>Marinilabiliales</taxon>
        <taxon>Prolixibacteraceae</taxon>
        <taxon>Prolixibacter</taxon>
    </lineage>
</organism>
<dbReference type="SUPFAM" id="SSF56935">
    <property type="entry name" value="Porins"/>
    <property type="match status" value="1"/>
</dbReference>
<proteinExistence type="inferred from homology"/>
<dbReference type="GO" id="GO:0015344">
    <property type="term" value="F:siderophore uptake transmembrane transporter activity"/>
    <property type="evidence" value="ECO:0007669"/>
    <property type="project" value="TreeGrafter"/>
</dbReference>
<dbReference type="Proteomes" id="UP000240621">
    <property type="component" value="Unassembled WGS sequence"/>
</dbReference>